<evidence type="ECO:0000313" key="3">
    <source>
        <dbReference type="EMBL" id="TVU25276.1"/>
    </source>
</evidence>
<evidence type="ECO:0000313" key="4">
    <source>
        <dbReference type="Proteomes" id="UP000324897"/>
    </source>
</evidence>
<gene>
    <name evidence="2" type="ORF">EJB05_27761</name>
    <name evidence="3" type="ORF">EJB05_27768</name>
</gene>
<protein>
    <submittedName>
        <fullName evidence="2">Uncharacterized protein</fullName>
    </submittedName>
</protein>
<dbReference type="Gramene" id="TVU25276">
    <property type="protein sequence ID" value="TVU25276"/>
    <property type="gene ID" value="EJB05_27768"/>
</dbReference>
<feature type="chain" id="PRO_5036370729" evidence="1">
    <location>
        <begin position="22"/>
        <end position="126"/>
    </location>
</feature>
<comment type="caution">
    <text evidence="2">The sequence shown here is derived from an EMBL/GenBank/DDBJ whole genome shotgun (WGS) entry which is preliminary data.</text>
</comment>
<keyword evidence="4" id="KW-1185">Reference proteome</keyword>
<dbReference type="EMBL" id="RWGY01000013">
    <property type="protein sequence ID" value="TVU25276.1"/>
    <property type="molecule type" value="Genomic_DNA"/>
</dbReference>
<feature type="signal peptide" evidence="1">
    <location>
        <begin position="1"/>
        <end position="21"/>
    </location>
</feature>
<dbReference type="Proteomes" id="UP000324897">
    <property type="component" value="Chromosome 2"/>
</dbReference>
<dbReference type="Gramene" id="TVU25270">
    <property type="protein sequence ID" value="TVU25270"/>
    <property type="gene ID" value="EJB05_27761"/>
</dbReference>
<dbReference type="InterPro" id="IPR032675">
    <property type="entry name" value="LRR_dom_sf"/>
</dbReference>
<accession>A0A5J9UQE7</accession>
<evidence type="ECO:0000313" key="2">
    <source>
        <dbReference type="EMBL" id="TVU25270.1"/>
    </source>
</evidence>
<reference evidence="2 4" key="1">
    <citation type="journal article" date="2019" name="Sci. Rep.">
        <title>A high-quality genome of Eragrostis curvula grass provides insights into Poaceae evolution and supports new strategies to enhance forage quality.</title>
        <authorList>
            <person name="Carballo J."/>
            <person name="Santos B.A.C.M."/>
            <person name="Zappacosta D."/>
            <person name="Garbus I."/>
            <person name="Selva J.P."/>
            <person name="Gallo C.A."/>
            <person name="Diaz A."/>
            <person name="Albertini E."/>
            <person name="Caccamo M."/>
            <person name="Echenique V."/>
        </authorList>
    </citation>
    <scope>NUCLEOTIDE SEQUENCE [LARGE SCALE GENOMIC DNA]</scope>
    <source>
        <strain evidence="4">cv. Victoria</strain>
        <tissue evidence="2">Leaf</tissue>
    </source>
</reference>
<feature type="non-terminal residue" evidence="2">
    <location>
        <position position="1"/>
    </location>
</feature>
<dbReference type="EMBL" id="RWGY01000013">
    <property type="protein sequence ID" value="TVU25270.1"/>
    <property type="molecule type" value="Genomic_DNA"/>
</dbReference>
<dbReference type="AlphaFoldDB" id="A0A5J9UQE7"/>
<dbReference type="OrthoDB" id="406235at2759"/>
<sequence length="126" mass="13945">APFAAVTHMAGLLALAMPANCNPESLHIQDMHANLKTAEPFVFFILKNKWKQVAWKQSDGIDTLILGNRTNLVSLELQKNMLSGPVPASLGNIKTLRSLDVVLPVDPHRTYQNSLRTSLLTIILYI</sequence>
<name>A0A5J9UQE7_9POAL</name>
<keyword evidence="1" id="KW-0732">Signal</keyword>
<proteinExistence type="predicted"/>
<dbReference type="Gene3D" id="3.80.10.10">
    <property type="entry name" value="Ribonuclease Inhibitor"/>
    <property type="match status" value="1"/>
</dbReference>
<organism evidence="2 4">
    <name type="scientific">Eragrostis curvula</name>
    <name type="common">weeping love grass</name>
    <dbReference type="NCBI Taxonomy" id="38414"/>
    <lineage>
        <taxon>Eukaryota</taxon>
        <taxon>Viridiplantae</taxon>
        <taxon>Streptophyta</taxon>
        <taxon>Embryophyta</taxon>
        <taxon>Tracheophyta</taxon>
        <taxon>Spermatophyta</taxon>
        <taxon>Magnoliopsida</taxon>
        <taxon>Liliopsida</taxon>
        <taxon>Poales</taxon>
        <taxon>Poaceae</taxon>
        <taxon>PACMAD clade</taxon>
        <taxon>Chloridoideae</taxon>
        <taxon>Eragrostideae</taxon>
        <taxon>Eragrostidinae</taxon>
        <taxon>Eragrostis</taxon>
    </lineage>
</organism>
<evidence type="ECO:0000256" key="1">
    <source>
        <dbReference type="SAM" id="SignalP"/>
    </source>
</evidence>